<accession>A0ABS3Q6S4</accession>
<name>A0ABS3Q6S4_9GAMM</name>
<dbReference type="EMBL" id="JAGETV010000024">
    <property type="protein sequence ID" value="MBO1928055.1"/>
    <property type="molecule type" value="Genomic_DNA"/>
</dbReference>
<feature type="transmembrane region" description="Helical" evidence="1">
    <location>
        <begin position="15"/>
        <end position="32"/>
    </location>
</feature>
<keyword evidence="1" id="KW-1133">Transmembrane helix</keyword>
<reference evidence="2 3" key="1">
    <citation type="submission" date="2021-03" db="EMBL/GenBank/DDBJ databases">
        <title>Thiomicrorhabdus sp.nov.,novel sulfur-oxidizing bacteria isolated from coastal sediment.</title>
        <authorList>
            <person name="Liu X."/>
        </authorList>
    </citation>
    <scope>NUCLEOTIDE SEQUENCE [LARGE SCALE GENOMIC DNA]</scope>
    <source>
        <strain evidence="2 3">6S2-11</strain>
    </source>
</reference>
<proteinExistence type="predicted"/>
<feature type="transmembrane region" description="Helical" evidence="1">
    <location>
        <begin position="101"/>
        <end position="116"/>
    </location>
</feature>
<dbReference type="Proteomes" id="UP000664835">
    <property type="component" value="Unassembled WGS sequence"/>
</dbReference>
<keyword evidence="1" id="KW-0472">Membrane</keyword>
<gene>
    <name evidence="2" type="ORF">J3998_10755</name>
</gene>
<feature type="transmembrane region" description="Helical" evidence="1">
    <location>
        <begin position="122"/>
        <end position="139"/>
    </location>
</feature>
<feature type="transmembrane region" description="Helical" evidence="1">
    <location>
        <begin position="174"/>
        <end position="195"/>
    </location>
</feature>
<comment type="caution">
    <text evidence="2">The sequence shown here is derived from an EMBL/GenBank/DDBJ whole genome shotgun (WGS) entry which is preliminary data.</text>
</comment>
<feature type="transmembrane region" description="Helical" evidence="1">
    <location>
        <begin position="151"/>
        <end position="168"/>
    </location>
</feature>
<evidence type="ECO:0000256" key="1">
    <source>
        <dbReference type="SAM" id="Phobius"/>
    </source>
</evidence>
<evidence type="ECO:0000313" key="2">
    <source>
        <dbReference type="EMBL" id="MBO1928055.1"/>
    </source>
</evidence>
<keyword evidence="3" id="KW-1185">Reference proteome</keyword>
<organism evidence="2 3">
    <name type="scientific">Thiomicrorhabdus marina</name>
    <dbReference type="NCBI Taxonomy" id="2818442"/>
    <lineage>
        <taxon>Bacteria</taxon>
        <taxon>Pseudomonadati</taxon>
        <taxon>Pseudomonadota</taxon>
        <taxon>Gammaproteobacteria</taxon>
        <taxon>Thiotrichales</taxon>
        <taxon>Piscirickettsiaceae</taxon>
        <taxon>Thiomicrorhabdus</taxon>
    </lineage>
</organism>
<sequence>MQLEALSIPLLFKEIASAAAIAITIIAFAPYIRAILIGKVQPHVFSWIIWGTTTFVVFLAQLQDSGGVGAWAIGVSGVMTIFIAFLAYWKRSDLTITRIDWLFFALAMTALPIWGITDNPMWAVIVLTFVDLLGFAPTVRKSYAQPYSESLLFFTLFLLRNLLVLTALENYSLTTVLFPAVIGVACLFFIAMIVYRRRIISPSYY</sequence>
<keyword evidence="1" id="KW-0812">Transmembrane</keyword>
<protein>
    <submittedName>
        <fullName evidence="2">Uncharacterized protein</fullName>
    </submittedName>
</protein>
<evidence type="ECO:0000313" key="3">
    <source>
        <dbReference type="Proteomes" id="UP000664835"/>
    </source>
</evidence>
<dbReference type="RefSeq" id="WP_208150668.1">
    <property type="nucleotide sequence ID" value="NZ_JAGETV010000024.1"/>
</dbReference>
<feature type="transmembrane region" description="Helical" evidence="1">
    <location>
        <begin position="68"/>
        <end position="89"/>
    </location>
</feature>
<feature type="transmembrane region" description="Helical" evidence="1">
    <location>
        <begin position="44"/>
        <end position="62"/>
    </location>
</feature>